<dbReference type="InterPro" id="IPR005062">
    <property type="entry name" value="SAC3/GANP/THP3_conserved"/>
</dbReference>
<evidence type="ECO:0000313" key="3">
    <source>
        <dbReference type="EMBL" id="MBX09369.1"/>
    </source>
</evidence>
<dbReference type="Gene3D" id="1.25.40.990">
    <property type="match status" value="1"/>
</dbReference>
<evidence type="ECO:0000256" key="1">
    <source>
        <dbReference type="SAM" id="MobiDB-lite"/>
    </source>
</evidence>
<dbReference type="GO" id="GO:0070390">
    <property type="term" value="C:transcription export complex 2"/>
    <property type="evidence" value="ECO:0007669"/>
    <property type="project" value="TreeGrafter"/>
</dbReference>
<proteinExistence type="predicted"/>
<dbReference type="EMBL" id="GGEC01028885">
    <property type="protein sequence ID" value="MBX09369.1"/>
    <property type="molecule type" value="Transcribed_RNA"/>
</dbReference>
<dbReference type="PANTHER" id="PTHR12436">
    <property type="entry name" value="80 KDA MCM3-ASSOCIATED PROTEIN"/>
    <property type="match status" value="1"/>
</dbReference>
<accession>A0A2P2KUG1</accession>
<sequence length="1066" mass="120593">MHELCEYTKGEGFSEGFDAHLNIEQMNKTSVELFQMYDDHRKKGIGVPTEKEFRGYYALLKLDKHPGYKVEPTELSLDLAKMTPEIRQTPEVLFARNVARACRTGNFIAFFRLARKASYLQACLMHAHFAKLRTQALSSLHAGLQSNQGLPVADIATWLAMEEEDIESLLEYHGFSIKEFEEPYMVKEGPFLNSDKDYPTNYSKLVQLKKSGKIVNDVAQTPQMISLPGEATKEVQLPEINKNETKSIPSLVDGKRPIHEINKEMPNFRVFPSPKVTTPGQSVFGKLILNQSRHQELGAQISPRGSFLARNSMEAQSPKLSFVEKPNHEALMVVSPKRKMPSGTERMPSGTESMPSDVESMPSQIVSRSALQERSLSGKFNRTLEEVNSQIMVTNNLQDLQPLDIHMINKSSDVMEDYEDEVARAKLKLITRLWRRRSSKQRELREERQIAAGAALSLLSLGPPIQQARDQTSTHSKFDIDQIMRERYENHEESWSRLNVSDVVADILGRRNPDAKCLCWKIVLCSQMNYQEGEKERQRSEVMHGAASQWLFSKLMPSSGDDYDDNNDLILSCPGLSIWRRWVPDQSGDDLICCFSVVKDIKFDNLSESISGASAVLFLVSKSIPWNLQSIQLHHLLKSIPYGSALPLLILSGSYHREVSDPSSIIVHELGLNDIDKSQVGSFSIVFLVEDKQMEPFDGFFSDKNLREGLRWLASEAPLQPDLHRMKPLELVLTQLNPSLDFLEKISEYEIGPSHCISAFNESLNWSVGEISTTAKANPVGWPCPEIFLLEDLSDEKMLVKWCLPNRGWSSATTIEPLLCALRNCKLPSFPDIESWLYKGTYLGNEVETLISQLEDCLIRYLTESSGAMGLPLAEKETHLMLQRSTRLELRDSAYYIIPKWIMVFRRIFNWRLSALSNGPWSFVYVQTGHHQNPTLKILEDLDVDRTVPSPHLSQPSLDEMINAGFGLDVTSRQLQPEAFQTQASSVPKGNAVVDANSRVDEEILGQNGYSSVTDNFDRVTSELNTTSTEIAVARKATKEADKLGKLLEQCNMVQNSIDHKLYIYF</sequence>
<name>A0A2P2KUG1_RHIMU</name>
<dbReference type="PANTHER" id="PTHR12436:SF17">
    <property type="entry name" value="SAC3 FAMILY PROTEIN B"/>
    <property type="match status" value="1"/>
</dbReference>
<feature type="region of interest" description="Disordered" evidence="1">
    <location>
        <begin position="338"/>
        <end position="359"/>
    </location>
</feature>
<protein>
    <submittedName>
        <fullName evidence="3">Uncharacterized protein LOC105115583</fullName>
    </submittedName>
</protein>
<evidence type="ECO:0000259" key="2">
    <source>
        <dbReference type="PROSITE" id="PS50250"/>
    </source>
</evidence>
<reference evidence="3" key="1">
    <citation type="submission" date="2018-02" db="EMBL/GenBank/DDBJ databases">
        <title>Rhizophora mucronata_Transcriptome.</title>
        <authorList>
            <person name="Meera S.P."/>
            <person name="Sreeshan A."/>
            <person name="Augustine A."/>
        </authorList>
    </citation>
    <scope>NUCLEOTIDE SEQUENCE</scope>
    <source>
        <tissue evidence="3">Leaf</tissue>
    </source>
</reference>
<dbReference type="InterPro" id="IPR000717">
    <property type="entry name" value="PCI_dom"/>
</dbReference>
<dbReference type="Pfam" id="PF03399">
    <property type="entry name" value="SAC3_GANP"/>
    <property type="match status" value="1"/>
</dbReference>
<dbReference type="GO" id="GO:0006406">
    <property type="term" value="P:mRNA export from nucleus"/>
    <property type="evidence" value="ECO:0007669"/>
    <property type="project" value="TreeGrafter"/>
</dbReference>
<dbReference type="GO" id="GO:0005737">
    <property type="term" value="C:cytoplasm"/>
    <property type="evidence" value="ECO:0007669"/>
    <property type="project" value="TreeGrafter"/>
</dbReference>
<organism evidence="3">
    <name type="scientific">Rhizophora mucronata</name>
    <name type="common">Asiatic mangrove</name>
    <dbReference type="NCBI Taxonomy" id="61149"/>
    <lineage>
        <taxon>Eukaryota</taxon>
        <taxon>Viridiplantae</taxon>
        <taxon>Streptophyta</taxon>
        <taxon>Embryophyta</taxon>
        <taxon>Tracheophyta</taxon>
        <taxon>Spermatophyta</taxon>
        <taxon>Magnoliopsida</taxon>
        <taxon>eudicotyledons</taxon>
        <taxon>Gunneridae</taxon>
        <taxon>Pentapetalae</taxon>
        <taxon>rosids</taxon>
        <taxon>fabids</taxon>
        <taxon>Malpighiales</taxon>
        <taxon>Rhizophoraceae</taxon>
        <taxon>Rhizophora</taxon>
    </lineage>
</organism>
<dbReference type="InterPro" id="IPR045107">
    <property type="entry name" value="SAC3/GANP/THP3"/>
</dbReference>
<dbReference type="PROSITE" id="PS50250">
    <property type="entry name" value="PCI"/>
    <property type="match status" value="1"/>
</dbReference>
<dbReference type="AlphaFoldDB" id="A0A2P2KUG1"/>
<feature type="domain" description="PCI" evidence="2">
    <location>
        <begin position="22"/>
        <end position="232"/>
    </location>
</feature>